<keyword evidence="3" id="KW-1185">Reference proteome</keyword>
<proteinExistence type="predicted"/>
<dbReference type="InParanoid" id="A0A067LVX7"/>
<accession>A0A067LVX7</accession>
<sequence>MFLRGCGRLCAVQLGLLCRLLFALTSIVLKCRLQTGRVNCNLRLPKHLVRAEGRISNICCPCCRSQRKLIGRASM</sequence>
<reference evidence="3" key="1">
    <citation type="journal article" date="2014" name="Proc. Natl. Acad. Sci. U.S.A.">
        <title>Extensive sampling of basidiomycete genomes demonstrates inadequacy of the white-rot/brown-rot paradigm for wood decay fungi.</title>
        <authorList>
            <person name="Riley R."/>
            <person name="Salamov A.A."/>
            <person name="Brown D.W."/>
            <person name="Nagy L.G."/>
            <person name="Floudas D."/>
            <person name="Held B.W."/>
            <person name="Levasseur A."/>
            <person name="Lombard V."/>
            <person name="Morin E."/>
            <person name="Otillar R."/>
            <person name="Lindquist E.A."/>
            <person name="Sun H."/>
            <person name="LaButti K.M."/>
            <person name="Schmutz J."/>
            <person name="Jabbour D."/>
            <person name="Luo H."/>
            <person name="Baker S.E."/>
            <person name="Pisabarro A.G."/>
            <person name="Walton J.D."/>
            <person name="Blanchette R.A."/>
            <person name="Henrissat B."/>
            <person name="Martin F."/>
            <person name="Cullen D."/>
            <person name="Hibbett D.S."/>
            <person name="Grigoriev I.V."/>
        </authorList>
    </citation>
    <scope>NUCLEOTIDE SEQUENCE [LARGE SCALE GENOMIC DNA]</scope>
    <source>
        <strain evidence="3">FD-172 SS1</strain>
    </source>
</reference>
<evidence type="ECO:0000256" key="1">
    <source>
        <dbReference type="SAM" id="SignalP"/>
    </source>
</evidence>
<dbReference type="AlphaFoldDB" id="A0A067LVX7"/>
<name>A0A067LVX7_BOTB1</name>
<evidence type="ECO:0000313" key="2">
    <source>
        <dbReference type="EMBL" id="KDQ06420.1"/>
    </source>
</evidence>
<keyword evidence="1" id="KW-0732">Signal</keyword>
<protein>
    <recommendedName>
        <fullName evidence="4">Secreted protein</fullName>
    </recommendedName>
</protein>
<evidence type="ECO:0000313" key="3">
    <source>
        <dbReference type="Proteomes" id="UP000027195"/>
    </source>
</evidence>
<gene>
    <name evidence="2" type="ORF">BOTBODRAFT_39624</name>
</gene>
<dbReference type="EMBL" id="KL198137">
    <property type="protein sequence ID" value="KDQ06420.1"/>
    <property type="molecule type" value="Genomic_DNA"/>
</dbReference>
<dbReference type="Proteomes" id="UP000027195">
    <property type="component" value="Unassembled WGS sequence"/>
</dbReference>
<feature type="chain" id="PRO_5001645021" description="Secreted protein" evidence="1">
    <location>
        <begin position="26"/>
        <end position="75"/>
    </location>
</feature>
<feature type="signal peptide" evidence="1">
    <location>
        <begin position="1"/>
        <end position="25"/>
    </location>
</feature>
<evidence type="ECO:0008006" key="4">
    <source>
        <dbReference type="Google" id="ProtNLM"/>
    </source>
</evidence>
<dbReference type="HOGENOM" id="CLU_2670739_0_0_1"/>
<organism evidence="2 3">
    <name type="scientific">Botryobasidium botryosum (strain FD-172 SS1)</name>
    <dbReference type="NCBI Taxonomy" id="930990"/>
    <lineage>
        <taxon>Eukaryota</taxon>
        <taxon>Fungi</taxon>
        <taxon>Dikarya</taxon>
        <taxon>Basidiomycota</taxon>
        <taxon>Agaricomycotina</taxon>
        <taxon>Agaricomycetes</taxon>
        <taxon>Cantharellales</taxon>
        <taxon>Botryobasidiaceae</taxon>
        <taxon>Botryobasidium</taxon>
    </lineage>
</organism>